<evidence type="ECO:0000256" key="9">
    <source>
        <dbReference type="ARBA" id="ARBA00023098"/>
    </source>
</evidence>
<keyword evidence="14" id="KW-0732">Signal</keyword>
<keyword evidence="4 13" id="KW-0812">Transmembrane</keyword>
<dbReference type="GO" id="GO:0030674">
    <property type="term" value="F:protein-macromolecule adaptor activity"/>
    <property type="evidence" value="ECO:0007669"/>
    <property type="project" value="TreeGrafter"/>
</dbReference>
<evidence type="ECO:0000256" key="14">
    <source>
        <dbReference type="SAM" id="SignalP"/>
    </source>
</evidence>
<dbReference type="InterPro" id="IPR005352">
    <property type="entry name" value="Erg28"/>
</dbReference>
<comment type="similarity">
    <text evidence="2">Belongs to the ERG28 family.</text>
</comment>
<dbReference type="VEuPathDB" id="FungiDB:I7I52_02775"/>
<organism evidence="15 16">
    <name type="scientific">Ajellomyces capsulatus</name>
    <name type="common">Darling's disease fungus</name>
    <name type="synonym">Histoplasma capsulatum</name>
    <dbReference type="NCBI Taxonomy" id="5037"/>
    <lineage>
        <taxon>Eukaryota</taxon>
        <taxon>Fungi</taxon>
        <taxon>Dikarya</taxon>
        <taxon>Ascomycota</taxon>
        <taxon>Pezizomycotina</taxon>
        <taxon>Eurotiomycetes</taxon>
        <taxon>Eurotiomycetidae</taxon>
        <taxon>Onygenales</taxon>
        <taxon>Ajellomycetaceae</taxon>
        <taxon>Histoplasma</taxon>
    </lineage>
</organism>
<dbReference type="AlphaFoldDB" id="A0A8H8D892"/>
<dbReference type="GO" id="GO:0005789">
    <property type="term" value="C:endoplasmic reticulum membrane"/>
    <property type="evidence" value="ECO:0007669"/>
    <property type="project" value="UniProtKB-SubCell"/>
</dbReference>
<keyword evidence="11" id="KW-1207">Sterol metabolism</keyword>
<dbReference type="Proteomes" id="UP000670092">
    <property type="component" value="Unassembled WGS sequence"/>
</dbReference>
<name>A0A8H8D892_AJECA</name>
<evidence type="ECO:0000256" key="13">
    <source>
        <dbReference type="SAM" id="Phobius"/>
    </source>
</evidence>
<gene>
    <name evidence="15" type="primary">ERG28</name>
    <name evidence="15" type="ORF">I7I52_02775</name>
</gene>
<evidence type="ECO:0000313" key="16">
    <source>
        <dbReference type="Proteomes" id="UP000670092"/>
    </source>
</evidence>
<reference evidence="15 16" key="1">
    <citation type="submission" date="2021-01" db="EMBL/GenBank/DDBJ databases">
        <title>Chromosome-level genome assembly of a human fungal pathogen reveals clustering of transcriptionally co-regulated genes.</title>
        <authorList>
            <person name="Voorhies M."/>
            <person name="Cohen S."/>
            <person name="Shea T.P."/>
            <person name="Petrus S."/>
            <person name="Munoz J.F."/>
            <person name="Poplawski S."/>
            <person name="Goldman W.E."/>
            <person name="Michael T."/>
            <person name="Cuomo C.A."/>
            <person name="Sil A."/>
            <person name="Beyhan S."/>
        </authorList>
    </citation>
    <scope>NUCLEOTIDE SEQUENCE [LARGE SCALE GENOMIC DNA]</scope>
    <source>
        <strain evidence="15 16">G184AR</strain>
    </source>
</reference>
<protein>
    <submittedName>
        <fullName evidence="15">Ergosterol biosynthetic protein</fullName>
    </submittedName>
</protein>
<evidence type="ECO:0000256" key="2">
    <source>
        <dbReference type="ARBA" id="ARBA00005377"/>
    </source>
</evidence>
<evidence type="ECO:0000256" key="11">
    <source>
        <dbReference type="ARBA" id="ARBA00023166"/>
    </source>
</evidence>
<keyword evidence="8" id="KW-0756">Sterol biosynthesis</keyword>
<keyword evidence="7 13" id="KW-1133">Transmembrane helix</keyword>
<comment type="subcellular location">
    <subcellularLocation>
        <location evidence="1">Endoplasmic reticulum membrane</location>
        <topology evidence="1">Multi-pass membrane protein</topology>
    </subcellularLocation>
</comment>
<evidence type="ECO:0000256" key="10">
    <source>
        <dbReference type="ARBA" id="ARBA00023136"/>
    </source>
</evidence>
<keyword evidence="9" id="KW-0443">Lipid metabolism</keyword>
<evidence type="ECO:0000256" key="5">
    <source>
        <dbReference type="ARBA" id="ARBA00022824"/>
    </source>
</evidence>
<keyword evidence="10 13" id="KW-0472">Membrane</keyword>
<evidence type="ECO:0000256" key="6">
    <source>
        <dbReference type="ARBA" id="ARBA00022955"/>
    </source>
</evidence>
<evidence type="ECO:0000313" key="15">
    <source>
        <dbReference type="EMBL" id="KAG5304442.1"/>
    </source>
</evidence>
<evidence type="ECO:0000256" key="1">
    <source>
        <dbReference type="ARBA" id="ARBA00004477"/>
    </source>
</evidence>
<evidence type="ECO:0000256" key="7">
    <source>
        <dbReference type="ARBA" id="ARBA00022989"/>
    </source>
</evidence>
<dbReference type="GO" id="GO:0016126">
    <property type="term" value="P:sterol biosynthetic process"/>
    <property type="evidence" value="ECO:0007669"/>
    <property type="project" value="UniProtKB-KW"/>
</dbReference>
<accession>A0A8H8D892</accession>
<dbReference type="EMBL" id="JAEVHI010000001">
    <property type="protein sequence ID" value="KAG5304442.1"/>
    <property type="molecule type" value="Genomic_DNA"/>
</dbReference>
<proteinExistence type="inferred from homology"/>
<keyword evidence="12" id="KW-0753">Steroid metabolism</keyword>
<feature type="chain" id="PRO_5034077180" evidence="14">
    <location>
        <begin position="33"/>
        <end position="133"/>
    </location>
</feature>
<comment type="caution">
    <text evidence="15">The sequence shown here is derived from an EMBL/GenBank/DDBJ whole genome shotgun (WGS) entry which is preliminary data.</text>
</comment>
<keyword evidence="5" id="KW-0256">Endoplasmic reticulum</keyword>
<evidence type="ECO:0000256" key="3">
    <source>
        <dbReference type="ARBA" id="ARBA00022516"/>
    </source>
</evidence>
<feature type="signal peptide" evidence="14">
    <location>
        <begin position="1"/>
        <end position="32"/>
    </location>
</feature>
<evidence type="ECO:0000256" key="4">
    <source>
        <dbReference type="ARBA" id="ARBA00022692"/>
    </source>
</evidence>
<evidence type="ECO:0000256" key="8">
    <source>
        <dbReference type="ARBA" id="ARBA00023011"/>
    </source>
</evidence>
<sequence length="133" mass="14802">MSLLSYLPQQEGFLPKWLLFLAAVSSINTCQALVSPSYTALLYNNSPTNGLQSRTFGTWTFISSVVRAYAAFHIDEPHMYDLAMWTFGTALVHFASELLIFGSAKLRGRFVSPMCVASGTLVWMAMQRGFYLG</sequence>
<dbReference type="PANTHER" id="PTHR15451:SF19">
    <property type="entry name" value="ERGOSTEROL BIOSYNTHETIC PROTEIN 28 HOMOLOG"/>
    <property type="match status" value="1"/>
</dbReference>
<dbReference type="PANTHER" id="PTHR15451">
    <property type="entry name" value="ERGOSTEROL BIOSYNTHETIC PROTEIN 28-RELATED"/>
    <property type="match status" value="1"/>
</dbReference>
<dbReference type="OrthoDB" id="418412at2759"/>
<evidence type="ECO:0000256" key="12">
    <source>
        <dbReference type="ARBA" id="ARBA00023221"/>
    </source>
</evidence>
<feature type="transmembrane region" description="Helical" evidence="13">
    <location>
        <begin position="84"/>
        <end position="104"/>
    </location>
</feature>
<keyword evidence="3" id="KW-0444">Lipid biosynthesis</keyword>
<dbReference type="Pfam" id="PF03694">
    <property type="entry name" value="Erg28"/>
    <property type="match status" value="1"/>
</dbReference>
<keyword evidence="6" id="KW-0752">Steroid biosynthesis</keyword>